<feature type="transmembrane region" description="Helical" evidence="1">
    <location>
        <begin position="13"/>
        <end position="33"/>
    </location>
</feature>
<protein>
    <submittedName>
        <fullName evidence="2">Uncharacterized protein</fullName>
    </submittedName>
</protein>
<proteinExistence type="predicted"/>
<keyword evidence="1" id="KW-0812">Transmembrane</keyword>
<evidence type="ECO:0000256" key="1">
    <source>
        <dbReference type="SAM" id="Phobius"/>
    </source>
</evidence>
<accession>A0A0K2SZC3</accession>
<name>A0A0K2SZC3_LEPSM</name>
<dbReference type="AlphaFoldDB" id="A0A0K2SZC3"/>
<keyword evidence="1" id="KW-0472">Membrane</keyword>
<keyword evidence="1" id="KW-1133">Transmembrane helix</keyword>
<sequence>KLYYKHPLNKEKFYFFIFFDTSFVYSHTSYMYIKMVLEGIKAYFRGGKPTLFSMYVCMYNTFLKE</sequence>
<reference evidence="2" key="1">
    <citation type="submission" date="2014-05" db="EMBL/GenBank/DDBJ databases">
        <authorList>
            <person name="Chronopoulou M."/>
        </authorList>
    </citation>
    <scope>NUCLEOTIDE SEQUENCE</scope>
    <source>
        <tissue evidence="2">Whole organism</tissue>
    </source>
</reference>
<feature type="non-terminal residue" evidence="2">
    <location>
        <position position="1"/>
    </location>
</feature>
<organism evidence="2">
    <name type="scientific">Lepeophtheirus salmonis</name>
    <name type="common">Salmon louse</name>
    <name type="synonym">Caligus salmonis</name>
    <dbReference type="NCBI Taxonomy" id="72036"/>
    <lineage>
        <taxon>Eukaryota</taxon>
        <taxon>Metazoa</taxon>
        <taxon>Ecdysozoa</taxon>
        <taxon>Arthropoda</taxon>
        <taxon>Crustacea</taxon>
        <taxon>Multicrustacea</taxon>
        <taxon>Hexanauplia</taxon>
        <taxon>Copepoda</taxon>
        <taxon>Siphonostomatoida</taxon>
        <taxon>Caligidae</taxon>
        <taxon>Lepeophtheirus</taxon>
    </lineage>
</organism>
<evidence type="ECO:0000313" key="2">
    <source>
        <dbReference type="EMBL" id="CDW18576.1"/>
    </source>
</evidence>
<dbReference type="EMBL" id="HACA01001215">
    <property type="protein sequence ID" value="CDW18576.1"/>
    <property type="molecule type" value="Transcribed_RNA"/>
</dbReference>